<protein>
    <recommendedName>
        <fullName evidence="4">4Fe-4S ferredoxin-type domain-containing protein</fullName>
    </recommendedName>
</protein>
<dbReference type="EMBL" id="AALHWI010000012">
    <property type="protein sequence ID" value="ECZ8069016.1"/>
    <property type="molecule type" value="Genomic_DNA"/>
</dbReference>
<evidence type="ECO:0000256" key="3">
    <source>
        <dbReference type="ARBA" id="ARBA00023014"/>
    </source>
</evidence>
<evidence type="ECO:0000313" key="5">
    <source>
        <dbReference type="EMBL" id="EBM5892499.1"/>
    </source>
</evidence>
<evidence type="ECO:0000256" key="1">
    <source>
        <dbReference type="ARBA" id="ARBA00022723"/>
    </source>
</evidence>
<dbReference type="PROSITE" id="PS51379">
    <property type="entry name" value="4FE4S_FER_2"/>
    <property type="match status" value="1"/>
</dbReference>
<evidence type="ECO:0000313" key="7">
    <source>
        <dbReference type="EMBL" id="ECZ8069016.1"/>
    </source>
</evidence>
<proteinExistence type="predicted"/>
<accession>A0A625CG15</accession>
<comment type="caution">
    <text evidence="7">The sequence shown here is derived from an EMBL/GenBank/DDBJ whole genome shotgun (WGS) entry which is preliminary data.</text>
</comment>
<keyword evidence="3" id="KW-0411">Iron-sulfur</keyword>
<dbReference type="SUPFAM" id="SSF54862">
    <property type="entry name" value="4Fe-4S ferredoxins"/>
    <property type="match status" value="1"/>
</dbReference>
<keyword evidence="1" id="KW-0479">Metal-binding</keyword>
<keyword evidence="2" id="KW-0408">Iron</keyword>
<evidence type="ECO:0000256" key="2">
    <source>
        <dbReference type="ARBA" id="ARBA00023004"/>
    </source>
</evidence>
<sequence>MAVVLKTGGTTIGLANNNIIPAEDLDRSYIVYPQINQEKCVGCLLCGHVCPVACIDLGEVRFKKGEKEHALTL</sequence>
<dbReference type="InterPro" id="IPR017900">
    <property type="entry name" value="4Fe4S_Fe_S_CS"/>
</dbReference>
<dbReference type="EMBL" id="AAGGXD010000007">
    <property type="protein sequence ID" value="EBN8299241.1"/>
    <property type="molecule type" value="Genomic_DNA"/>
</dbReference>
<name>A0A625CG15_SALER</name>
<evidence type="ECO:0000313" key="6">
    <source>
        <dbReference type="EMBL" id="EBN8299241.1"/>
    </source>
</evidence>
<dbReference type="Pfam" id="PF00037">
    <property type="entry name" value="Fer4"/>
    <property type="match status" value="1"/>
</dbReference>
<feature type="domain" description="4Fe-4S ferredoxin-type" evidence="4">
    <location>
        <begin position="31"/>
        <end position="60"/>
    </location>
</feature>
<dbReference type="GO" id="GO:0046872">
    <property type="term" value="F:metal ion binding"/>
    <property type="evidence" value="ECO:0007669"/>
    <property type="project" value="UniProtKB-KW"/>
</dbReference>
<dbReference type="GO" id="GO:0051536">
    <property type="term" value="F:iron-sulfur cluster binding"/>
    <property type="evidence" value="ECO:0007669"/>
    <property type="project" value="UniProtKB-KW"/>
</dbReference>
<reference evidence="7" key="1">
    <citation type="submission" date="2018-07" db="EMBL/GenBank/DDBJ databases">
        <authorList>
            <consortium name="PulseNet: The National Subtyping Network for Foodborne Disease Surveillance"/>
            <person name="Tarr C.L."/>
            <person name="Trees E."/>
            <person name="Katz L.S."/>
            <person name="Carleton-Romer H.A."/>
            <person name="Stroika S."/>
            <person name="Kucerova Z."/>
            <person name="Roache K.F."/>
            <person name="Sabol A.L."/>
            <person name="Besser J."/>
            <person name="Gerner-Smidt P."/>
        </authorList>
    </citation>
    <scope>NUCLEOTIDE SEQUENCE</scope>
    <source>
        <strain evidence="7">2013K-0359</strain>
        <strain evidence="5">PNUSAS049162</strain>
        <strain evidence="6">PNUSAS050161</strain>
    </source>
</reference>
<dbReference type="EMBL" id="AAGDBY010000011">
    <property type="protein sequence ID" value="EBM5892499.1"/>
    <property type="molecule type" value="Genomic_DNA"/>
</dbReference>
<gene>
    <name evidence="6" type="ORF">D1D77_05485</name>
    <name evidence="5" type="ORF">D1E52_14730</name>
    <name evidence="7" type="ORF">NE17_17265</name>
</gene>
<dbReference type="Gene3D" id="3.30.70.20">
    <property type="match status" value="1"/>
</dbReference>
<dbReference type="InterPro" id="IPR017896">
    <property type="entry name" value="4Fe4S_Fe-S-bd"/>
</dbReference>
<organism evidence="7">
    <name type="scientific">Salmonella enterica</name>
    <name type="common">Salmonella choleraesuis</name>
    <dbReference type="NCBI Taxonomy" id="28901"/>
    <lineage>
        <taxon>Bacteria</taxon>
        <taxon>Pseudomonadati</taxon>
        <taxon>Pseudomonadota</taxon>
        <taxon>Gammaproteobacteria</taxon>
        <taxon>Enterobacterales</taxon>
        <taxon>Enterobacteriaceae</taxon>
        <taxon>Salmonella</taxon>
    </lineage>
</organism>
<dbReference type="AlphaFoldDB" id="A0A625CG15"/>
<evidence type="ECO:0000259" key="4">
    <source>
        <dbReference type="PROSITE" id="PS51379"/>
    </source>
</evidence>
<dbReference type="PROSITE" id="PS00198">
    <property type="entry name" value="4FE4S_FER_1"/>
    <property type="match status" value="1"/>
</dbReference>